<dbReference type="GO" id="GO:0005829">
    <property type="term" value="C:cytosol"/>
    <property type="evidence" value="ECO:0007669"/>
    <property type="project" value="TreeGrafter"/>
</dbReference>
<dbReference type="Proteomes" id="UP000008983">
    <property type="component" value="Unassembled WGS sequence"/>
</dbReference>
<organism evidence="2 3">
    <name type="scientific">Ichthyophthirius multifiliis</name>
    <name type="common">White spot disease agent</name>
    <name type="synonym">Ich</name>
    <dbReference type="NCBI Taxonomy" id="5932"/>
    <lineage>
        <taxon>Eukaryota</taxon>
        <taxon>Sar</taxon>
        <taxon>Alveolata</taxon>
        <taxon>Ciliophora</taxon>
        <taxon>Intramacronucleata</taxon>
        <taxon>Oligohymenophorea</taxon>
        <taxon>Hymenostomatida</taxon>
        <taxon>Ophryoglenina</taxon>
        <taxon>Ichthyophthirius</taxon>
    </lineage>
</organism>
<keyword evidence="3" id="KW-1185">Reference proteome</keyword>
<dbReference type="PROSITE" id="PS00889">
    <property type="entry name" value="CNMP_BINDING_2"/>
    <property type="match status" value="1"/>
</dbReference>
<dbReference type="Gene3D" id="2.60.120.10">
    <property type="entry name" value="Jelly Rolls"/>
    <property type="match status" value="3"/>
</dbReference>
<dbReference type="GO" id="GO:0004862">
    <property type="term" value="F:cAMP-dependent protein kinase inhibitor activity"/>
    <property type="evidence" value="ECO:0007669"/>
    <property type="project" value="TreeGrafter"/>
</dbReference>
<dbReference type="InParanoid" id="G0QIX8"/>
<dbReference type="RefSeq" id="XP_004040167.1">
    <property type="nucleotide sequence ID" value="XM_004040119.1"/>
</dbReference>
<reference evidence="2 3" key="1">
    <citation type="submission" date="2011-07" db="EMBL/GenBank/DDBJ databases">
        <authorList>
            <person name="Coyne R."/>
            <person name="Brami D."/>
            <person name="Johnson J."/>
            <person name="Hostetler J."/>
            <person name="Hannick L."/>
            <person name="Clark T."/>
            <person name="Cassidy-Hanley D."/>
            <person name="Inman J."/>
        </authorList>
    </citation>
    <scope>NUCLEOTIDE SEQUENCE [LARGE SCALE GENOMIC DNA]</scope>
    <source>
        <strain evidence="2 3">G5</strain>
    </source>
</reference>
<dbReference type="GeneID" id="14911042"/>
<dbReference type="InterPro" id="IPR018490">
    <property type="entry name" value="cNMP-bd_dom_sf"/>
</dbReference>
<dbReference type="CDD" id="cd00038">
    <property type="entry name" value="CAP_ED"/>
    <property type="match status" value="1"/>
</dbReference>
<dbReference type="SUPFAM" id="SSF51206">
    <property type="entry name" value="cAMP-binding domain-like"/>
    <property type="match status" value="2"/>
</dbReference>
<dbReference type="OMA" id="TRQNTHI"/>
<protein>
    <recommendedName>
        <fullName evidence="1">Cyclic nucleotide-binding domain-containing protein</fullName>
    </recommendedName>
</protein>
<accession>G0QIX8</accession>
<sequence>MKQLKIQINELNYARFTKTQLKLQSDIAKLSENELFENAISSLNIPSNKRNMVQLRLIEIQIDKFPYIQKLKKQNQNLSKQVAKISEYKKAQKGQVIIYTGTDPDNFYLILKGKVAVLLPKISDQIEQERQQGEIVNLQNIVSQQNSNNNNNSYPQKQPISNNVLNYQYSEQTNTIEKKNIQNIIKSPISNKNIQKFICDINIQEGVNQNQNNSDSKMLSNYICKGVDLFVDELKEPHNLYENGIFKYEYVKDIKQYEVFGEIGILLKIPRSATIIATENCDLISISKYNYESLINRLEEMKMFKKIQFYRDEVFKIDINNQDMTKIIINFAEKQKYKNVLIFFYSMYINQLLFLQNYFKNQYIFKQNDDVKQVFIIKRGEIKLTKTMEDNQKQIDISVLTKSEFLGSEDIVFQRKKDNLMLYVQVKSFYMFVILNYLIEL</sequence>
<dbReference type="Pfam" id="PF00027">
    <property type="entry name" value="cNMP_binding"/>
    <property type="match status" value="1"/>
</dbReference>
<dbReference type="AlphaFoldDB" id="G0QIX8"/>
<evidence type="ECO:0000313" key="2">
    <source>
        <dbReference type="EMBL" id="EGR34863.1"/>
    </source>
</evidence>
<feature type="domain" description="Cyclic nucleotide-binding" evidence="1">
    <location>
        <begin position="67"/>
        <end position="140"/>
    </location>
</feature>
<proteinExistence type="predicted"/>
<gene>
    <name evidence="2" type="ORF">IMG5_000910</name>
</gene>
<feature type="domain" description="Cyclic nucleotide-binding" evidence="1">
    <location>
        <begin position="258"/>
        <end position="312"/>
    </location>
</feature>
<dbReference type="OrthoDB" id="293172at2759"/>
<name>G0QIX8_ICHMU</name>
<evidence type="ECO:0000259" key="1">
    <source>
        <dbReference type="PROSITE" id="PS50042"/>
    </source>
</evidence>
<dbReference type="EMBL" id="GL983042">
    <property type="protein sequence ID" value="EGR34863.1"/>
    <property type="molecule type" value="Genomic_DNA"/>
</dbReference>
<dbReference type="STRING" id="857967.G0QIX8"/>
<dbReference type="GO" id="GO:0030552">
    <property type="term" value="F:cAMP binding"/>
    <property type="evidence" value="ECO:0007669"/>
    <property type="project" value="TreeGrafter"/>
</dbReference>
<dbReference type="InterPro" id="IPR018488">
    <property type="entry name" value="cNMP-bd_CS"/>
</dbReference>
<evidence type="ECO:0000313" key="3">
    <source>
        <dbReference type="Proteomes" id="UP000008983"/>
    </source>
</evidence>
<dbReference type="GO" id="GO:0034236">
    <property type="term" value="F:protein kinase A catalytic subunit binding"/>
    <property type="evidence" value="ECO:0007669"/>
    <property type="project" value="TreeGrafter"/>
</dbReference>
<dbReference type="InterPro" id="IPR014710">
    <property type="entry name" value="RmlC-like_jellyroll"/>
</dbReference>
<dbReference type="PRINTS" id="PR00103">
    <property type="entry name" value="CAMPKINASE"/>
</dbReference>
<dbReference type="PANTHER" id="PTHR11635:SF152">
    <property type="entry name" value="CAMP-DEPENDENT PROTEIN KINASE TYPE I REGULATORY SUBUNIT-RELATED"/>
    <property type="match status" value="1"/>
</dbReference>
<dbReference type="InterPro" id="IPR050503">
    <property type="entry name" value="cAMP-dep_PK_reg_su-like"/>
</dbReference>
<dbReference type="GO" id="GO:0005952">
    <property type="term" value="C:cAMP-dependent protein kinase complex"/>
    <property type="evidence" value="ECO:0007669"/>
    <property type="project" value="InterPro"/>
</dbReference>
<dbReference type="InterPro" id="IPR000595">
    <property type="entry name" value="cNMP-bd_dom"/>
</dbReference>
<dbReference type="PANTHER" id="PTHR11635">
    <property type="entry name" value="CAMP-DEPENDENT PROTEIN KINASE REGULATORY CHAIN"/>
    <property type="match status" value="1"/>
</dbReference>
<dbReference type="PROSITE" id="PS50042">
    <property type="entry name" value="CNMP_BINDING_3"/>
    <property type="match status" value="3"/>
</dbReference>
<dbReference type="eggNOG" id="ENOG502R2MH">
    <property type="taxonomic scope" value="Eukaryota"/>
</dbReference>
<feature type="domain" description="Cyclic nucleotide-binding" evidence="1">
    <location>
        <begin position="353"/>
        <end position="417"/>
    </location>
</feature>